<dbReference type="GO" id="GO:0017150">
    <property type="term" value="F:tRNA dihydrouridine synthase activity"/>
    <property type="evidence" value="ECO:0000318"/>
    <property type="project" value="GO_Central"/>
</dbReference>
<protein>
    <recommendedName>
        <fullName evidence="2">DRBM domain-containing protein</fullName>
    </recommendedName>
</protein>
<dbReference type="OMA" id="GPIRTNS"/>
<keyword evidence="1" id="KW-0694">RNA-binding</keyword>
<gene>
    <name evidence="3" type="ORF">NEMVEDRAFT_v1g111153</name>
</gene>
<dbReference type="Gene3D" id="3.30.160.20">
    <property type="match status" value="1"/>
</dbReference>
<dbReference type="InterPro" id="IPR052582">
    <property type="entry name" value="tRNA-DUS-like"/>
</dbReference>
<reference evidence="3 4" key="1">
    <citation type="journal article" date="2007" name="Science">
        <title>Sea anemone genome reveals ancestral eumetazoan gene repertoire and genomic organization.</title>
        <authorList>
            <person name="Putnam N.H."/>
            <person name="Srivastava M."/>
            <person name="Hellsten U."/>
            <person name="Dirks B."/>
            <person name="Chapman J."/>
            <person name="Salamov A."/>
            <person name="Terry A."/>
            <person name="Shapiro H."/>
            <person name="Lindquist E."/>
            <person name="Kapitonov V.V."/>
            <person name="Jurka J."/>
            <person name="Genikhovich G."/>
            <person name="Grigoriev I.V."/>
            <person name="Lucas S.M."/>
            <person name="Steele R.E."/>
            <person name="Finnerty J.R."/>
            <person name="Technau U."/>
            <person name="Martindale M.Q."/>
            <person name="Rokhsar D.S."/>
        </authorList>
    </citation>
    <scope>NUCLEOTIDE SEQUENCE [LARGE SCALE GENOMIC DNA]</scope>
    <source>
        <strain evidence="4">CH2 X CH6</strain>
    </source>
</reference>
<dbReference type="SMART" id="SM00358">
    <property type="entry name" value="DSRM"/>
    <property type="match status" value="1"/>
</dbReference>
<evidence type="ECO:0000313" key="4">
    <source>
        <dbReference type="Proteomes" id="UP000001593"/>
    </source>
</evidence>
<dbReference type="InterPro" id="IPR014720">
    <property type="entry name" value="dsRBD_dom"/>
</dbReference>
<name>A7SAL7_NEMVE</name>
<dbReference type="AlphaFoldDB" id="A7SAL7"/>
<dbReference type="InParanoid" id="A7SAL7"/>
<dbReference type="InterPro" id="IPR013785">
    <property type="entry name" value="Aldolase_TIM"/>
</dbReference>
<evidence type="ECO:0000259" key="2">
    <source>
        <dbReference type="PROSITE" id="PS50137"/>
    </source>
</evidence>
<dbReference type="CDD" id="cd02801">
    <property type="entry name" value="DUS_like_FMN"/>
    <property type="match status" value="1"/>
</dbReference>
<evidence type="ECO:0000256" key="1">
    <source>
        <dbReference type="PROSITE-ProRule" id="PRU00266"/>
    </source>
</evidence>
<proteinExistence type="predicted"/>
<dbReference type="PANTHER" id="PTHR45936">
    <property type="entry name" value="TRNA-DIHYDROURIDINE(20) SYNTHASE [NAD(P)+]-LIKE"/>
    <property type="match status" value="1"/>
</dbReference>
<dbReference type="Pfam" id="PF01207">
    <property type="entry name" value="Dus"/>
    <property type="match status" value="1"/>
</dbReference>
<dbReference type="EMBL" id="DS469610">
    <property type="protein sequence ID" value="EDO39241.1"/>
    <property type="molecule type" value="Genomic_DNA"/>
</dbReference>
<dbReference type="InterPro" id="IPR035587">
    <property type="entry name" value="DUS-like_FMN-bd"/>
</dbReference>
<dbReference type="Pfam" id="PF00035">
    <property type="entry name" value="dsrm"/>
    <property type="match status" value="1"/>
</dbReference>
<dbReference type="SUPFAM" id="SSF54768">
    <property type="entry name" value="dsRNA-binding domain-like"/>
    <property type="match status" value="1"/>
</dbReference>
<dbReference type="HOGENOM" id="CLU_013299_3_0_1"/>
<evidence type="ECO:0000313" key="3">
    <source>
        <dbReference type="EMBL" id="EDO39241.1"/>
    </source>
</evidence>
<dbReference type="InterPro" id="IPR044463">
    <property type="entry name" value="DUS2_DSRM"/>
</dbReference>
<dbReference type="Gene3D" id="3.20.20.70">
    <property type="entry name" value="Aldolase class I"/>
    <property type="match status" value="1"/>
</dbReference>
<dbReference type="SUPFAM" id="SSF51395">
    <property type="entry name" value="FMN-linked oxidoreductases"/>
    <property type="match status" value="1"/>
</dbReference>
<dbReference type="PANTHER" id="PTHR45936:SF1">
    <property type="entry name" value="TRNA-DIHYDROURIDINE(20) SYNTHASE [NAD(P)+]-LIKE"/>
    <property type="match status" value="1"/>
</dbReference>
<keyword evidence="4" id="KW-1185">Reference proteome</keyword>
<sequence>MYQNKYFLAPMVRIGTLPARLLALRYGADLVYTEEIIDFKMLRTTRVKNELLNTVDFVMSDGTVVFRTCQEETTHVVFQVGTADADRALQVAKMVEKDIAAFDVNMGCPKDYSVKGGMGAALLTEPEKVKKILTTLVKGLSIPVTCKIRILPTIAETVQLCKLIESTGVTALAVHGREKHERSRQPVHTEYIQAVAAAVAIPVIANGGSLDIKTFSDMEQFRLQAGCASIMVARAAQWNLSVFRREGPLSHLDVVKAYIKTAIECDNSFGNTKYCVLRLMHEQYTSEAAAEFTAAKDIREMCEVVGLVSFYKNTLLTRQAKQQALEKCGSQVGTGMARSPYGLCLEFLILFSRKDYPDTITPKSVLFEWTRDQKLQPPSYEMVSRTREEDCSFKSIVIVDNTKYASTEWEKSKRHAEQAAAAVCLAALGINDGRQRHKEM</sequence>
<dbReference type="Proteomes" id="UP000001593">
    <property type="component" value="Unassembled WGS sequence"/>
</dbReference>
<dbReference type="GO" id="GO:0002943">
    <property type="term" value="P:tRNA dihydrouridine synthesis"/>
    <property type="evidence" value="ECO:0000318"/>
    <property type="project" value="GO_Central"/>
</dbReference>
<feature type="domain" description="DRBM" evidence="2">
    <location>
        <begin position="361"/>
        <end position="430"/>
    </location>
</feature>
<organism evidence="3 4">
    <name type="scientific">Nematostella vectensis</name>
    <name type="common">Starlet sea anemone</name>
    <dbReference type="NCBI Taxonomy" id="45351"/>
    <lineage>
        <taxon>Eukaryota</taxon>
        <taxon>Metazoa</taxon>
        <taxon>Cnidaria</taxon>
        <taxon>Anthozoa</taxon>
        <taxon>Hexacorallia</taxon>
        <taxon>Actiniaria</taxon>
        <taxon>Edwardsiidae</taxon>
        <taxon>Nematostella</taxon>
    </lineage>
</organism>
<dbReference type="GO" id="GO:0000049">
    <property type="term" value="F:tRNA binding"/>
    <property type="evidence" value="ECO:0007669"/>
    <property type="project" value="InterPro"/>
</dbReference>
<dbReference type="PROSITE" id="PS50137">
    <property type="entry name" value="DS_RBD"/>
    <property type="match status" value="1"/>
</dbReference>
<dbReference type="STRING" id="45351.A7SAL7"/>
<dbReference type="GO" id="GO:0005737">
    <property type="term" value="C:cytoplasm"/>
    <property type="evidence" value="ECO:0000318"/>
    <property type="project" value="GO_Central"/>
</dbReference>
<dbReference type="PhylomeDB" id="A7SAL7"/>
<accession>A7SAL7</accession>
<dbReference type="CDD" id="cd19871">
    <property type="entry name" value="DSRM_DUS2L"/>
    <property type="match status" value="1"/>
</dbReference>
<dbReference type="eggNOG" id="KOG2334">
    <property type="taxonomic scope" value="Eukaryota"/>
</dbReference>